<protein>
    <submittedName>
        <fullName evidence="1">dCTP pyrophosphatase</fullName>
        <ecNumber evidence="1">3.6.1.12</ecNumber>
    </submittedName>
</protein>
<dbReference type="Gene3D" id="1.10.4010.10">
    <property type="entry name" value="Type II deoxyuridine triphosphatase"/>
    <property type="match status" value="2"/>
</dbReference>
<proteinExistence type="predicted"/>
<evidence type="ECO:0000313" key="2">
    <source>
        <dbReference type="Proteomes" id="UP000255697"/>
    </source>
</evidence>
<accession>A0A345AUN5</accession>
<reference evidence="2" key="1">
    <citation type="submission" date="2018-06" db="EMBL/GenBank/DDBJ databases">
        <title>Whole genome analysis of phage vB_ApiM_fHyAci03 infecting Acinetobacter pittii.</title>
        <authorList>
            <person name="Kiljunen S."/>
            <person name="Wicklund A."/>
            <person name="Skurnik M."/>
        </authorList>
    </citation>
    <scope>NUCLEOTIDE SEQUENCE [LARGE SCALE GENOMIC DNA]</scope>
</reference>
<dbReference type="EC" id="3.6.1.12" evidence="1"/>
<gene>
    <name evidence="1" type="ORF">Ac3_049</name>
</gene>
<dbReference type="EMBL" id="MH460829">
    <property type="protein sequence ID" value="AXF40618.1"/>
    <property type="molecule type" value="Genomic_DNA"/>
</dbReference>
<dbReference type="SUPFAM" id="SSF101386">
    <property type="entry name" value="all-alpha NTP pyrophosphatases"/>
    <property type="match status" value="1"/>
</dbReference>
<keyword evidence="1" id="KW-0378">Hydrolase</keyword>
<organism evidence="1 2">
    <name type="scientific">Acinetobacter phage vB_ApiM_fHyAci03</name>
    <dbReference type="NCBI Taxonomy" id="2269366"/>
    <lineage>
        <taxon>Viruses</taxon>
        <taxon>Duplodnaviria</taxon>
        <taxon>Heunggongvirae</taxon>
        <taxon>Uroviricota</taxon>
        <taxon>Caudoviricetes</taxon>
        <taxon>Pantevenvirales</taxon>
        <taxon>Straboviridae</taxon>
        <taxon>Twarogvirinae</taxon>
        <taxon>Lazarusvirus</taxon>
        <taxon>Lazarusvirus fhyacithree</taxon>
    </lineage>
</organism>
<keyword evidence="2" id="KW-1185">Reference proteome</keyword>
<dbReference type="Proteomes" id="UP000255697">
    <property type="component" value="Segment"/>
</dbReference>
<sequence>MAHFNQCSHLVNGIDAARQVAEDLRFNGEQYLDTMLDMQNSLQIRLAQDKPEMNQDPRNLDTAGKVVDWMRAQKDSIDDEFRELLTSLGGMSNGENAASGVWKAWKSNNLEKRNTLIKDLSPEDQLEIKFEFIDIIHFVLNMANALGIRAEEMFELYYLKNKENFERQNNGY</sequence>
<evidence type="ECO:0000313" key="1">
    <source>
        <dbReference type="EMBL" id="AXF40618.1"/>
    </source>
</evidence>
<name>A0A345AUN5_9CAUD</name>
<dbReference type="GO" id="GO:0047840">
    <property type="term" value="F:dCTP diphosphatase activity"/>
    <property type="evidence" value="ECO:0007669"/>
    <property type="project" value="UniProtKB-EC"/>
</dbReference>